<evidence type="ECO:0000313" key="17">
    <source>
        <dbReference type="Proteomes" id="UP000502706"/>
    </source>
</evidence>
<dbReference type="GO" id="GO:0030295">
    <property type="term" value="F:protein kinase activator activity"/>
    <property type="evidence" value="ECO:0007669"/>
    <property type="project" value="TreeGrafter"/>
</dbReference>
<evidence type="ECO:0000259" key="15">
    <source>
        <dbReference type="PROSITE" id="PS50885"/>
    </source>
</evidence>
<dbReference type="PANTHER" id="PTHR42878:SF7">
    <property type="entry name" value="SENSOR HISTIDINE KINASE GLRK"/>
    <property type="match status" value="1"/>
</dbReference>
<comment type="catalytic activity">
    <reaction evidence="1">
        <text>ATP + protein L-histidine = ADP + protein N-phospho-L-histidine.</text>
        <dbReference type="EC" id="2.7.13.3"/>
    </reaction>
</comment>
<dbReference type="Gene3D" id="3.30.565.10">
    <property type="entry name" value="Histidine kinase-like ATPase, C-terminal domain"/>
    <property type="match status" value="1"/>
</dbReference>
<dbReference type="SMART" id="SM00388">
    <property type="entry name" value="HisKA"/>
    <property type="match status" value="1"/>
</dbReference>
<feature type="transmembrane region" description="Helical" evidence="13">
    <location>
        <begin position="218"/>
        <end position="238"/>
    </location>
</feature>
<evidence type="ECO:0000256" key="13">
    <source>
        <dbReference type="SAM" id="Phobius"/>
    </source>
</evidence>
<organism evidence="16 17">
    <name type="scientific">Rubrobacter marinus</name>
    <dbReference type="NCBI Taxonomy" id="2653852"/>
    <lineage>
        <taxon>Bacteria</taxon>
        <taxon>Bacillati</taxon>
        <taxon>Actinomycetota</taxon>
        <taxon>Rubrobacteria</taxon>
        <taxon>Rubrobacterales</taxon>
        <taxon>Rubrobacteraceae</taxon>
        <taxon>Rubrobacter</taxon>
    </lineage>
</organism>
<dbReference type="InterPro" id="IPR003594">
    <property type="entry name" value="HATPase_dom"/>
</dbReference>
<dbReference type="InterPro" id="IPR035965">
    <property type="entry name" value="PAS-like_dom_sf"/>
</dbReference>
<protein>
    <recommendedName>
        <fullName evidence="12">Sensor-like histidine kinase SenX3</fullName>
        <ecNumber evidence="3">2.7.13.3</ecNumber>
    </recommendedName>
</protein>
<reference evidence="16 17" key="1">
    <citation type="submission" date="2019-10" db="EMBL/GenBank/DDBJ databases">
        <title>Rubrobacter sp nov SCSIO 52915 isolated from a deep-sea sediment in the South China Sea.</title>
        <authorList>
            <person name="Chen R.W."/>
        </authorList>
    </citation>
    <scope>NUCLEOTIDE SEQUENCE [LARGE SCALE GENOMIC DNA]</scope>
    <source>
        <strain evidence="16 17">SCSIO 52915</strain>
    </source>
</reference>
<dbReference type="SUPFAM" id="SSF158472">
    <property type="entry name" value="HAMP domain-like"/>
    <property type="match status" value="1"/>
</dbReference>
<dbReference type="CDD" id="cd00082">
    <property type="entry name" value="HisKA"/>
    <property type="match status" value="1"/>
</dbReference>
<evidence type="ECO:0000256" key="1">
    <source>
        <dbReference type="ARBA" id="ARBA00000085"/>
    </source>
</evidence>
<dbReference type="Gene3D" id="1.10.287.130">
    <property type="match status" value="1"/>
</dbReference>
<feature type="domain" description="Histidine kinase" evidence="14">
    <location>
        <begin position="402"/>
        <end position="615"/>
    </location>
</feature>
<dbReference type="InterPro" id="IPR003661">
    <property type="entry name" value="HisK_dim/P_dom"/>
</dbReference>
<dbReference type="PROSITE" id="PS50109">
    <property type="entry name" value="HIS_KIN"/>
    <property type="match status" value="1"/>
</dbReference>
<dbReference type="PROSITE" id="PS50885">
    <property type="entry name" value="HAMP"/>
    <property type="match status" value="1"/>
</dbReference>
<keyword evidence="6 13" id="KW-0812">Transmembrane</keyword>
<keyword evidence="11" id="KW-0902">Two-component regulatory system</keyword>
<evidence type="ECO:0000256" key="2">
    <source>
        <dbReference type="ARBA" id="ARBA00004236"/>
    </source>
</evidence>
<dbReference type="FunFam" id="1.10.287.130:FF:000001">
    <property type="entry name" value="Two-component sensor histidine kinase"/>
    <property type="match status" value="1"/>
</dbReference>
<keyword evidence="4" id="KW-0597">Phosphoprotein</keyword>
<dbReference type="AlphaFoldDB" id="A0A6G8PTU1"/>
<keyword evidence="10 13" id="KW-1133">Transmembrane helix</keyword>
<evidence type="ECO:0000256" key="11">
    <source>
        <dbReference type="ARBA" id="ARBA00023012"/>
    </source>
</evidence>
<dbReference type="GO" id="GO:0000156">
    <property type="term" value="F:phosphorelay response regulator activity"/>
    <property type="evidence" value="ECO:0007669"/>
    <property type="project" value="TreeGrafter"/>
</dbReference>
<dbReference type="SUPFAM" id="SSF47384">
    <property type="entry name" value="Homodimeric domain of signal transducing histidine kinase"/>
    <property type="match status" value="1"/>
</dbReference>
<evidence type="ECO:0000259" key="14">
    <source>
        <dbReference type="PROSITE" id="PS50109"/>
    </source>
</evidence>
<evidence type="ECO:0000256" key="8">
    <source>
        <dbReference type="ARBA" id="ARBA00022777"/>
    </source>
</evidence>
<dbReference type="Gene3D" id="3.30.450.20">
    <property type="entry name" value="PAS domain"/>
    <property type="match status" value="1"/>
</dbReference>
<evidence type="ECO:0000256" key="5">
    <source>
        <dbReference type="ARBA" id="ARBA00022679"/>
    </source>
</evidence>
<evidence type="ECO:0000256" key="6">
    <source>
        <dbReference type="ARBA" id="ARBA00022692"/>
    </source>
</evidence>
<dbReference type="Pfam" id="PF00512">
    <property type="entry name" value="HisKA"/>
    <property type="match status" value="1"/>
</dbReference>
<dbReference type="EC" id="2.7.13.3" evidence="3"/>
<dbReference type="SMART" id="SM00387">
    <property type="entry name" value="HATPase_c"/>
    <property type="match status" value="1"/>
</dbReference>
<keyword evidence="13" id="KW-0472">Membrane</keyword>
<evidence type="ECO:0000256" key="3">
    <source>
        <dbReference type="ARBA" id="ARBA00012438"/>
    </source>
</evidence>
<dbReference type="CDD" id="cd00075">
    <property type="entry name" value="HATPase"/>
    <property type="match status" value="1"/>
</dbReference>
<dbReference type="SMART" id="SM00304">
    <property type="entry name" value="HAMP"/>
    <property type="match status" value="1"/>
</dbReference>
<dbReference type="PANTHER" id="PTHR42878">
    <property type="entry name" value="TWO-COMPONENT HISTIDINE KINASE"/>
    <property type="match status" value="1"/>
</dbReference>
<dbReference type="Pfam" id="PF00672">
    <property type="entry name" value="HAMP"/>
    <property type="match status" value="1"/>
</dbReference>
<accession>A0A6G8PTU1</accession>
<dbReference type="InterPro" id="IPR036890">
    <property type="entry name" value="HATPase_C_sf"/>
</dbReference>
<dbReference type="SUPFAM" id="SSF55785">
    <property type="entry name" value="PYP-like sensor domain (PAS domain)"/>
    <property type="match status" value="1"/>
</dbReference>
<evidence type="ECO:0000256" key="9">
    <source>
        <dbReference type="ARBA" id="ARBA00022840"/>
    </source>
</evidence>
<dbReference type="InterPro" id="IPR050351">
    <property type="entry name" value="BphY/WalK/GraS-like"/>
</dbReference>
<dbReference type="InterPro" id="IPR005467">
    <property type="entry name" value="His_kinase_dom"/>
</dbReference>
<dbReference type="KEGG" id="rmar:GBA65_03615"/>
<dbReference type="InterPro" id="IPR036097">
    <property type="entry name" value="HisK_dim/P_sf"/>
</dbReference>
<keyword evidence="7" id="KW-0547">Nucleotide-binding</keyword>
<feature type="domain" description="HAMP" evidence="15">
    <location>
        <begin position="239"/>
        <end position="291"/>
    </location>
</feature>
<evidence type="ECO:0000256" key="12">
    <source>
        <dbReference type="ARBA" id="ARBA00039401"/>
    </source>
</evidence>
<feature type="transmembrane region" description="Helical" evidence="13">
    <location>
        <begin position="55"/>
        <end position="78"/>
    </location>
</feature>
<dbReference type="InterPro" id="IPR003660">
    <property type="entry name" value="HAMP_dom"/>
</dbReference>
<proteinExistence type="predicted"/>
<keyword evidence="9" id="KW-0067">ATP-binding</keyword>
<dbReference type="GO" id="GO:0005886">
    <property type="term" value="C:plasma membrane"/>
    <property type="evidence" value="ECO:0007669"/>
    <property type="project" value="UniProtKB-SubCell"/>
</dbReference>
<dbReference type="CDD" id="cd06225">
    <property type="entry name" value="HAMP"/>
    <property type="match status" value="1"/>
</dbReference>
<evidence type="ECO:0000256" key="4">
    <source>
        <dbReference type="ARBA" id="ARBA00022553"/>
    </source>
</evidence>
<dbReference type="GO" id="GO:0000155">
    <property type="term" value="F:phosphorelay sensor kinase activity"/>
    <property type="evidence" value="ECO:0007669"/>
    <property type="project" value="InterPro"/>
</dbReference>
<name>A0A6G8PTU1_9ACTN</name>
<evidence type="ECO:0000256" key="7">
    <source>
        <dbReference type="ARBA" id="ARBA00022741"/>
    </source>
</evidence>
<dbReference type="Proteomes" id="UP000502706">
    <property type="component" value="Chromosome"/>
</dbReference>
<keyword evidence="8" id="KW-0418">Kinase</keyword>
<dbReference type="InterPro" id="IPR004358">
    <property type="entry name" value="Sig_transdc_His_kin-like_C"/>
</dbReference>
<dbReference type="GO" id="GO:0005524">
    <property type="term" value="F:ATP binding"/>
    <property type="evidence" value="ECO:0007669"/>
    <property type="project" value="UniProtKB-KW"/>
</dbReference>
<dbReference type="Pfam" id="PF02518">
    <property type="entry name" value="HATPase_c"/>
    <property type="match status" value="1"/>
</dbReference>
<keyword evidence="17" id="KW-1185">Reference proteome</keyword>
<sequence>MSSVKDRLFTVNKRAERGLSARNGSKGVLDPLTGLRRRLGALRLGKKLQRPRVSIQVWLTALFLFVTALACVTAYSIVTGTIGEILERSAERSFEQAVGNQFEDQTQPGDPSITEQSIARFAANRGVSWGIVRGETGERVRGNLTDFDRGVVTEALAARQSETGLMAIGGNESGDRTLATYASPIEVTGEENAALVFSRVYTESDLNVDTALQRINRLALLAGTLALLISGFSGYVVANLISRRLNRLDGAARRLASGNFDERITTRVEDEVGSLGATFNAMASSLKGAFRQLQQEKTRSQAILDGMTDAVVGVDRDLNATFLNPRARELLENSEPAFHERLQEVLAKSRFSGGPVAEPEVEAGDRIIEVRAAPLEDGALAILRDVTEERQVERAKAEFIANASHELKTPLFALSGYLEMMEDEEDEETRRDFLKAMRGATERLQNLAKTLLDLSRLDANAVTFRLEEVDLEELLHGLKRDFAYTGREIRLHLEGDVPPVRTDPTQLHRMLAILLDNALKYSGGPEGTAPVDVHLRREDGHATVSVRDRGCGIPQTEIRHIFERFYRAQGSSRADGTGLGLALAWEIAQHLGGDICVESEPDVGSTFTVELPLDDGAEGLEERAPQRSNVS</sequence>
<dbReference type="Gene3D" id="6.10.340.10">
    <property type="match status" value="1"/>
</dbReference>
<dbReference type="GO" id="GO:0007234">
    <property type="term" value="P:osmosensory signaling via phosphorelay pathway"/>
    <property type="evidence" value="ECO:0007669"/>
    <property type="project" value="TreeGrafter"/>
</dbReference>
<gene>
    <name evidence="16" type="ORF">GBA65_03615</name>
</gene>
<dbReference type="SUPFAM" id="SSF55874">
    <property type="entry name" value="ATPase domain of HSP90 chaperone/DNA topoisomerase II/histidine kinase"/>
    <property type="match status" value="1"/>
</dbReference>
<evidence type="ECO:0000313" key="16">
    <source>
        <dbReference type="EMBL" id="QIN77754.1"/>
    </source>
</evidence>
<comment type="subcellular location">
    <subcellularLocation>
        <location evidence="2">Cell membrane</location>
    </subcellularLocation>
</comment>
<keyword evidence="5" id="KW-0808">Transferase</keyword>
<dbReference type="EMBL" id="CP045121">
    <property type="protein sequence ID" value="QIN77754.1"/>
    <property type="molecule type" value="Genomic_DNA"/>
</dbReference>
<dbReference type="PRINTS" id="PR00344">
    <property type="entry name" value="BCTRLSENSOR"/>
</dbReference>
<evidence type="ECO:0000256" key="10">
    <source>
        <dbReference type="ARBA" id="ARBA00022989"/>
    </source>
</evidence>